<evidence type="ECO:0000313" key="2">
    <source>
        <dbReference type="Proteomes" id="UP000317093"/>
    </source>
</evidence>
<organism evidence="1 2">
    <name type="scientific">Kolteria novifilia</name>
    <dbReference type="NCBI Taxonomy" id="2527975"/>
    <lineage>
        <taxon>Bacteria</taxon>
        <taxon>Pseudomonadati</taxon>
        <taxon>Planctomycetota</taxon>
        <taxon>Planctomycetia</taxon>
        <taxon>Kolteriales</taxon>
        <taxon>Kolteriaceae</taxon>
        <taxon>Kolteria</taxon>
    </lineage>
</organism>
<dbReference type="EMBL" id="CP036279">
    <property type="protein sequence ID" value="QDU63836.1"/>
    <property type="molecule type" value="Genomic_DNA"/>
</dbReference>
<dbReference type="KEGG" id="knv:Pan216_47170"/>
<dbReference type="PANTHER" id="PTHR43737">
    <property type="entry name" value="BLL7424 PROTEIN"/>
    <property type="match status" value="1"/>
</dbReference>
<reference evidence="1 2" key="1">
    <citation type="submission" date="2019-02" db="EMBL/GenBank/DDBJ databases">
        <title>Deep-cultivation of Planctomycetes and their phenomic and genomic characterization uncovers novel biology.</title>
        <authorList>
            <person name="Wiegand S."/>
            <person name="Jogler M."/>
            <person name="Boedeker C."/>
            <person name="Pinto D."/>
            <person name="Vollmers J."/>
            <person name="Rivas-Marin E."/>
            <person name="Kohn T."/>
            <person name="Peeters S.H."/>
            <person name="Heuer A."/>
            <person name="Rast P."/>
            <person name="Oberbeckmann S."/>
            <person name="Bunk B."/>
            <person name="Jeske O."/>
            <person name="Meyerdierks A."/>
            <person name="Storesund J.E."/>
            <person name="Kallscheuer N."/>
            <person name="Luecker S."/>
            <person name="Lage O.M."/>
            <person name="Pohl T."/>
            <person name="Merkel B.J."/>
            <person name="Hornburger P."/>
            <person name="Mueller R.-W."/>
            <person name="Bruemmer F."/>
            <person name="Labrenz M."/>
            <person name="Spormann A.M."/>
            <person name="Op den Camp H."/>
            <person name="Overmann J."/>
            <person name="Amann R."/>
            <person name="Jetten M.S.M."/>
            <person name="Mascher T."/>
            <person name="Medema M.H."/>
            <person name="Devos D.P."/>
            <person name="Kaster A.-K."/>
            <person name="Ovreas L."/>
            <person name="Rohde M."/>
            <person name="Galperin M.Y."/>
            <person name="Jogler C."/>
        </authorList>
    </citation>
    <scope>NUCLEOTIDE SEQUENCE [LARGE SCALE GENOMIC DNA]</scope>
    <source>
        <strain evidence="1 2">Pan216</strain>
    </source>
</reference>
<protein>
    <recommendedName>
        <fullName evidence="3">DUF1501 domain-containing protein</fullName>
    </recommendedName>
</protein>
<dbReference type="PROSITE" id="PS51318">
    <property type="entry name" value="TAT"/>
    <property type="match status" value="1"/>
</dbReference>
<dbReference type="PANTHER" id="PTHR43737:SF1">
    <property type="entry name" value="DUF1501 DOMAIN-CONTAINING PROTEIN"/>
    <property type="match status" value="1"/>
</dbReference>
<dbReference type="OrthoDB" id="127333at2"/>
<dbReference type="InterPro" id="IPR010869">
    <property type="entry name" value="DUF1501"/>
</dbReference>
<evidence type="ECO:0008006" key="3">
    <source>
        <dbReference type="Google" id="ProtNLM"/>
    </source>
</evidence>
<dbReference type="RefSeq" id="WP_145261603.1">
    <property type="nucleotide sequence ID" value="NZ_CP036279.1"/>
</dbReference>
<dbReference type="SUPFAM" id="SSF53649">
    <property type="entry name" value="Alkaline phosphatase-like"/>
    <property type="match status" value="1"/>
</dbReference>
<dbReference type="InterPro" id="IPR006311">
    <property type="entry name" value="TAT_signal"/>
</dbReference>
<proteinExistence type="predicted"/>
<dbReference type="Pfam" id="PF07394">
    <property type="entry name" value="DUF1501"/>
    <property type="match status" value="1"/>
</dbReference>
<sequence>MTDLIRRVSNATIDRHGAIQRRDFLRTIGVGAAGLSMLGWQDLLLAAAPTLRQQGKSVIVLWMQGGPSHLETFDPKPKAEGEAKSIGTAVPGIEIAEYWPQVAKQMKDITLIRSMSNKEGNHQRATYQLHTGYIPGGTVRHPSFGSLVTKELAPADFDLPGYVSIGGPARGAGFLPVEYNPFQLGNPAKMPDNVDTIVPKQRFQRRLGLLNQLEGSSTKGGDDAMVSDHRTLYSKASTFSTSPKLGVFDIKDEPAALRQAYGDNRFGQGCLLARRLVETGTTYVEVTLGGWDTHFNHFEQVSNLAEQCDPAFATLIADLKQRGMLDDTLVVWMGEFGRTPKLNGRGGRDHFPRAFNVALAGCGIEGGQVIGKTSDDASEVIEEPVSVVDLFATLCTRLGIDPHKENMSPLGRPMKIVDGGTPIESLLS</sequence>
<accession>A0A518BA21</accession>
<keyword evidence="2" id="KW-1185">Reference proteome</keyword>
<evidence type="ECO:0000313" key="1">
    <source>
        <dbReference type="EMBL" id="QDU63836.1"/>
    </source>
</evidence>
<dbReference type="InterPro" id="IPR017850">
    <property type="entry name" value="Alkaline_phosphatase_core_sf"/>
</dbReference>
<dbReference type="AlphaFoldDB" id="A0A518BA21"/>
<gene>
    <name evidence="1" type="ORF">Pan216_47170</name>
</gene>
<name>A0A518BA21_9BACT</name>
<dbReference type="Proteomes" id="UP000317093">
    <property type="component" value="Chromosome"/>
</dbReference>
<dbReference type="Gene3D" id="3.40.720.10">
    <property type="entry name" value="Alkaline Phosphatase, subunit A"/>
    <property type="match status" value="1"/>
</dbReference>